<sequence length="91" mass="10201">MANPFDRLSTRMDEVTAARFGRPVLIDGAEYVAAEATFPAELGALSGEGTHLIVFSPQYRPARKQAVLWQGQDFTVTRWQRVNGKYQISLE</sequence>
<dbReference type="KEGG" id="sew:SeSA_A0697"/>
<dbReference type="Proteomes" id="UP000001865">
    <property type="component" value="Chromosome"/>
</dbReference>
<evidence type="ECO:0008006" key="3">
    <source>
        <dbReference type="Google" id="ProtNLM"/>
    </source>
</evidence>
<evidence type="ECO:0000313" key="2">
    <source>
        <dbReference type="Proteomes" id="UP000001865"/>
    </source>
</evidence>
<dbReference type="RefSeq" id="WP_000002965.1">
    <property type="nucleotide sequence ID" value="NC_011094.1"/>
</dbReference>
<organism evidence="1 2">
    <name type="scientific">Salmonella schwarzengrund (strain CVM19633)</name>
    <dbReference type="NCBI Taxonomy" id="439843"/>
    <lineage>
        <taxon>Bacteria</taxon>
        <taxon>Pseudomonadati</taxon>
        <taxon>Pseudomonadota</taxon>
        <taxon>Gammaproteobacteria</taxon>
        <taxon>Enterobacterales</taxon>
        <taxon>Enterobacteriaceae</taxon>
        <taxon>Salmonella</taxon>
    </lineage>
</organism>
<name>A0A0N1QVD0_SALSV</name>
<dbReference type="Gene3D" id="2.40.10.210">
    <property type="entry name" value="Phage tail proteins (gpFII-like)"/>
    <property type="match status" value="1"/>
</dbReference>
<accession>A0A0N1QVD0</accession>
<dbReference type="AlphaFoldDB" id="A0A0N1QVD0"/>
<evidence type="ECO:0000313" key="1">
    <source>
        <dbReference type="EMBL" id="ACF90184.1"/>
    </source>
</evidence>
<dbReference type="HOGENOM" id="CLU_183033_0_0_6"/>
<proteinExistence type="predicted"/>
<gene>
    <name evidence="1" type="ordered locus">SeSA_A0697</name>
</gene>
<dbReference type="InterPro" id="IPR025601">
    <property type="entry name" value="ATP-bd_sugar_transptr-like"/>
</dbReference>
<dbReference type="Pfam" id="PF13856">
    <property type="entry name" value="Gifsy-2"/>
    <property type="match status" value="1"/>
</dbReference>
<reference evidence="1 2" key="1">
    <citation type="journal article" date="2011" name="J. Bacteriol.">
        <title>Comparative genomics of 28 Salmonella enterica isolates: evidence for CRISPR-mediated adaptive sublineage evolution.</title>
        <authorList>
            <person name="Fricke W.F."/>
            <person name="Mammel M.K."/>
            <person name="McDermott P.F."/>
            <person name="Tartera C."/>
            <person name="White D.G."/>
            <person name="Leclerc J.E."/>
            <person name="Ravel J."/>
            <person name="Cebula T.A."/>
        </authorList>
    </citation>
    <scope>NUCLEOTIDE SEQUENCE [LARGE SCALE GENOMIC DNA]</scope>
    <source>
        <strain evidence="1 2">CVM19633</strain>
    </source>
</reference>
<protein>
    <recommendedName>
        <fullName evidence="3">DNA breaking-rejoining protein</fullName>
    </recommendedName>
</protein>
<dbReference type="SUPFAM" id="SSF69279">
    <property type="entry name" value="Phage tail proteins"/>
    <property type="match status" value="1"/>
</dbReference>
<dbReference type="EMBL" id="CP001127">
    <property type="protein sequence ID" value="ACF90184.1"/>
    <property type="molecule type" value="Genomic_DNA"/>
</dbReference>